<gene>
    <name evidence="1" type="ORF">NPIL_286931</name>
</gene>
<name>A0A8X6T9G7_NEPPI</name>
<evidence type="ECO:0000313" key="1">
    <source>
        <dbReference type="EMBL" id="GFS84388.1"/>
    </source>
</evidence>
<dbReference type="AlphaFoldDB" id="A0A8X6T9G7"/>
<dbReference type="EMBL" id="BMAW01003581">
    <property type="protein sequence ID" value="GFS84388.1"/>
    <property type="molecule type" value="Genomic_DNA"/>
</dbReference>
<keyword evidence="2" id="KW-1185">Reference proteome</keyword>
<organism evidence="1 2">
    <name type="scientific">Nephila pilipes</name>
    <name type="common">Giant wood spider</name>
    <name type="synonym">Nephila maculata</name>
    <dbReference type="NCBI Taxonomy" id="299642"/>
    <lineage>
        <taxon>Eukaryota</taxon>
        <taxon>Metazoa</taxon>
        <taxon>Ecdysozoa</taxon>
        <taxon>Arthropoda</taxon>
        <taxon>Chelicerata</taxon>
        <taxon>Arachnida</taxon>
        <taxon>Araneae</taxon>
        <taxon>Araneomorphae</taxon>
        <taxon>Entelegynae</taxon>
        <taxon>Araneoidea</taxon>
        <taxon>Nephilidae</taxon>
        <taxon>Nephila</taxon>
    </lineage>
</organism>
<dbReference type="SUPFAM" id="SSF48366">
    <property type="entry name" value="Ras GEF"/>
    <property type="match status" value="1"/>
</dbReference>
<protein>
    <submittedName>
        <fullName evidence="1">Uncharacterized protein</fullName>
    </submittedName>
</protein>
<dbReference type="Proteomes" id="UP000887013">
    <property type="component" value="Unassembled WGS sequence"/>
</dbReference>
<evidence type="ECO:0000313" key="2">
    <source>
        <dbReference type="Proteomes" id="UP000887013"/>
    </source>
</evidence>
<dbReference type="InterPro" id="IPR023578">
    <property type="entry name" value="Ras_GEF_dom_sf"/>
</dbReference>
<dbReference type="OrthoDB" id="10494141at2759"/>
<comment type="caution">
    <text evidence="1">The sequence shown here is derived from an EMBL/GenBank/DDBJ whole genome shotgun (WGS) entry which is preliminary data.</text>
</comment>
<reference evidence="1" key="1">
    <citation type="submission" date="2020-08" db="EMBL/GenBank/DDBJ databases">
        <title>Multicomponent nature underlies the extraordinary mechanical properties of spider dragline silk.</title>
        <authorList>
            <person name="Kono N."/>
            <person name="Nakamura H."/>
            <person name="Mori M."/>
            <person name="Yoshida Y."/>
            <person name="Ohtoshi R."/>
            <person name="Malay A.D."/>
            <person name="Moran D.A.P."/>
            <person name="Tomita M."/>
            <person name="Numata K."/>
            <person name="Arakawa K."/>
        </authorList>
    </citation>
    <scope>NUCLEOTIDE SEQUENCE</scope>
</reference>
<proteinExistence type="predicted"/>
<sequence length="153" mass="16678">MEYFLKRKLLPAPHVKVPTAAFFTDLKAEVYAEQLTFSDAASFKHIDVSEFIRSPFEANNRPTQCSTQVVSITCLTGLCAPSLHSPAPNVGPHRVSFHTNCRSPPTSKLPLEVRDSLRPLQCSNRDTRSPGLMSPRAEGASSVPCVRASLLAG</sequence>
<accession>A0A8X6T9G7</accession>